<keyword evidence="1" id="KW-1133">Transmembrane helix</keyword>
<feature type="transmembrane region" description="Helical" evidence="1">
    <location>
        <begin position="102"/>
        <end position="124"/>
    </location>
</feature>
<reference evidence="2 3" key="1">
    <citation type="submission" date="2018-08" db="EMBL/GenBank/DDBJ databases">
        <title>Form III RuBisCO-mediated autotrophy in Thermodesulfobium bacteria.</title>
        <authorList>
            <person name="Toshchakov S.V."/>
            <person name="Kublanov I.V."/>
            <person name="Frolov E."/>
            <person name="Bonch-Osmolovskaya E.A."/>
            <person name="Tourova T.P."/>
            <person name="Chernych N.A."/>
            <person name="Lebedinsky A.V."/>
        </authorList>
    </citation>
    <scope>NUCLEOTIDE SEQUENCE [LARGE SCALE GENOMIC DNA]</scope>
    <source>
        <strain evidence="2 3">SR</strain>
    </source>
</reference>
<dbReference type="InterPro" id="IPR025664">
    <property type="entry name" value="Spore_III_AC/AD"/>
</dbReference>
<dbReference type="InterPro" id="IPR014211">
    <property type="entry name" value="Spore_III_AD"/>
</dbReference>
<proteinExistence type="predicted"/>
<keyword evidence="1" id="KW-0472">Membrane</keyword>
<dbReference type="EMBL" id="QSLN01000009">
    <property type="protein sequence ID" value="RDV82499.1"/>
    <property type="molecule type" value="Genomic_DNA"/>
</dbReference>
<dbReference type="Pfam" id="PF06686">
    <property type="entry name" value="SpoIIIAC"/>
    <property type="match status" value="2"/>
</dbReference>
<keyword evidence="3" id="KW-1185">Reference proteome</keyword>
<protein>
    <submittedName>
        <fullName evidence="2">Stage III sporulation protein AD</fullName>
    </submittedName>
</protein>
<dbReference type="Proteomes" id="UP000256329">
    <property type="component" value="Unassembled WGS sequence"/>
</dbReference>
<name>A0A3D8P4L0_9THEO</name>
<feature type="transmembrane region" description="Helical" evidence="1">
    <location>
        <begin position="65"/>
        <end position="82"/>
    </location>
</feature>
<dbReference type="NCBIfam" id="TIGR02849">
    <property type="entry name" value="spore_III_AD"/>
    <property type="match status" value="1"/>
</dbReference>
<evidence type="ECO:0000313" key="2">
    <source>
        <dbReference type="EMBL" id="RDV82499.1"/>
    </source>
</evidence>
<organism evidence="2 3">
    <name type="scientific">Ammonifex thiophilus</name>
    <dbReference type="NCBI Taxonomy" id="444093"/>
    <lineage>
        <taxon>Bacteria</taxon>
        <taxon>Bacillati</taxon>
        <taxon>Bacillota</taxon>
        <taxon>Clostridia</taxon>
        <taxon>Thermoanaerobacterales</taxon>
        <taxon>Thermoanaerobacteraceae</taxon>
        <taxon>Ammonifex</taxon>
    </lineage>
</organism>
<dbReference type="AlphaFoldDB" id="A0A3D8P4L0"/>
<sequence>MEILQVVGFALVAAVLAVALRREKPEIALLVGLGTGALIFLAFAGKIGAVLTVIEGVAQRAGLNLLYLEVLLKIVGIAYLAEFGAQLCRDAGEGALAVKVEFAAKILILLLALPVILNLLDLLLQLVGIKR</sequence>
<feature type="transmembrane region" description="Helical" evidence="1">
    <location>
        <begin position="27"/>
        <end position="53"/>
    </location>
</feature>
<dbReference type="RefSeq" id="WP_115792789.1">
    <property type="nucleotide sequence ID" value="NZ_QSLN01000009.1"/>
</dbReference>
<keyword evidence="1" id="KW-0812">Transmembrane</keyword>
<dbReference type="OrthoDB" id="1682150at2"/>
<gene>
    <name evidence="2" type="primary">spoIIIAD</name>
    <name evidence="2" type="ORF">DXX99_07025</name>
</gene>
<accession>A0A3D8P4L0</accession>
<evidence type="ECO:0000313" key="3">
    <source>
        <dbReference type="Proteomes" id="UP000256329"/>
    </source>
</evidence>
<comment type="caution">
    <text evidence="2">The sequence shown here is derived from an EMBL/GenBank/DDBJ whole genome shotgun (WGS) entry which is preliminary data.</text>
</comment>
<evidence type="ECO:0000256" key="1">
    <source>
        <dbReference type="SAM" id="Phobius"/>
    </source>
</evidence>